<evidence type="ECO:0000256" key="2">
    <source>
        <dbReference type="ARBA" id="ARBA00022833"/>
    </source>
</evidence>
<dbReference type="OrthoDB" id="9770526at2"/>
<feature type="domain" description="Alcohol dehydrogenase-like N-terminal" evidence="8">
    <location>
        <begin position="40"/>
        <end position="141"/>
    </location>
</feature>
<evidence type="ECO:0000313" key="9">
    <source>
        <dbReference type="EMBL" id="AIE85447.1"/>
    </source>
</evidence>
<dbReference type="PROSITE" id="PS00059">
    <property type="entry name" value="ADH_ZINC"/>
    <property type="match status" value="1"/>
</dbReference>
<keyword evidence="10" id="KW-1185">Reference proteome</keyword>
<evidence type="ECO:0000259" key="8">
    <source>
        <dbReference type="Pfam" id="PF08240"/>
    </source>
</evidence>
<dbReference type="Pfam" id="PF00107">
    <property type="entry name" value="ADH_zinc_N"/>
    <property type="match status" value="1"/>
</dbReference>
<keyword evidence="2 6" id="KW-0862">Zinc</keyword>
<name>A0A068NPZ7_FIMGI</name>
<dbReference type="EMBL" id="CP007139">
    <property type="protein sequence ID" value="AIE85447.1"/>
    <property type="molecule type" value="Genomic_DNA"/>
</dbReference>
<dbReference type="Gene3D" id="3.90.180.10">
    <property type="entry name" value="Medium-chain alcohol dehydrogenases, catalytic domain"/>
    <property type="match status" value="1"/>
</dbReference>
<reference evidence="9 10" key="1">
    <citation type="journal article" date="2014" name="PLoS ONE">
        <title>The first complete genome sequence of the class fimbriimonadia in the phylum armatimonadetes.</title>
        <authorList>
            <person name="Hu Z.Y."/>
            <person name="Wang Y.Z."/>
            <person name="Im W.T."/>
            <person name="Wang S.Y."/>
            <person name="Zhao G.P."/>
            <person name="Zheng H.J."/>
            <person name="Quan Z.X."/>
        </authorList>
    </citation>
    <scope>NUCLEOTIDE SEQUENCE [LARGE SCALE GENOMIC DNA]</scope>
    <source>
        <strain evidence="9">Gsoil 348</strain>
    </source>
</reference>
<dbReference type="InterPro" id="IPR002328">
    <property type="entry name" value="ADH_Zn_CS"/>
</dbReference>
<dbReference type="STRING" id="661478.OP10G_2079"/>
<evidence type="ECO:0000256" key="1">
    <source>
        <dbReference type="ARBA" id="ARBA00022723"/>
    </source>
</evidence>
<dbReference type="InterPro" id="IPR013154">
    <property type="entry name" value="ADH-like_N"/>
</dbReference>
<dbReference type="GO" id="GO:0007155">
    <property type="term" value="P:cell adhesion"/>
    <property type="evidence" value="ECO:0007669"/>
    <property type="project" value="InterPro"/>
</dbReference>
<dbReference type="Proteomes" id="UP000027982">
    <property type="component" value="Chromosome"/>
</dbReference>
<dbReference type="InterPro" id="IPR000633">
    <property type="entry name" value="Vinculin_CS"/>
</dbReference>
<dbReference type="InterPro" id="IPR011032">
    <property type="entry name" value="GroES-like_sf"/>
</dbReference>
<accession>A0A068NPZ7</accession>
<dbReference type="PANTHER" id="PTHR43401:SF2">
    <property type="entry name" value="L-THREONINE 3-DEHYDROGENASE"/>
    <property type="match status" value="1"/>
</dbReference>
<comment type="subcellular location">
    <subcellularLocation>
        <location evidence="5">Endomembrane system</location>
        <topology evidence="5">Peripheral membrane protein</topology>
        <orientation evidence="5">Cytoplasmic side</orientation>
    </subcellularLocation>
</comment>
<dbReference type="PANTHER" id="PTHR43401">
    <property type="entry name" value="L-THREONINE 3-DEHYDROGENASE"/>
    <property type="match status" value="1"/>
</dbReference>
<sequence length="353" mass="38237">MNLEKLEEALSTPPTGTMRALVLEEPGRMSLQQIEIPHPGPGEVLVKVEAATTCGTDLKAFLRGHPQIPMPGVLGHEYSGIVAAVGEGASFAVGDPVMGVHSAPCQECYWCQRDQENLCESIMSTKVLGSYAEYLLVPARIAQLNLFPKPDSISFEKACLLEPLSCVAQGVELLKVREDSRVLVIGPGAIGLMFVGALRLSGAREITLAGRNDARLAEGKKLGAQTCKVDAIPGSYDIVIECTGQVEVWEKSIDYVRRGGTLMLFGGCPGGTRASFDTKKVHYDQITILSPFHFGTKAVRQAREWLLNPLLDLSGIISGERFLEEGKQVFEDLQNGAGLKYVFKPQVPGLRRS</sequence>
<evidence type="ECO:0000256" key="4">
    <source>
        <dbReference type="ARBA" id="ARBA00023136"/>
    </source>
</evidence>
<evidence type="ECO:0000313" key="10">
    <source>
        <dbReference type="Proteomes" id="UP000027982"/>
    </source>
</evidence>
<protein>
    <submittedName>
        <fullName evidence="9">Sorbitol dehydrogenase</fullName>
    </submittedName>
</protein>
<dbReference type="GO" id="GO:0012505">
    <property type="term" value="C:endomembrane system"/>
    <property type="evidence" value="ECO:0007669"/>
    <property type="project" value="UniProtKB-SubCell"/>
</dbReference>
<dbReference type="AlphaFoldDB" id="A0A068NPZ7"/>
<evidence type="ECO:0000256" key="5">
    <source>
        <dbReference type="ARBA" id="ARBA00029433"/>
    </source>
</evidence>
<gene>
    <name evidence="9" type="ORF">OP10G_2079</name>
</gene>
<dbReference type="eggNOG" id="COG1063">
    <property type="taxonomic scope" value="Bacteria"/>
</dbReference>
<feature type="domain" description="Alcohol dehydrogenase-like C-terminal" evidence="7">
    <location>
        <begin position="189"/>
        <end position="306"/>
    </location>
</feature>
<keyword evidence="4" id="KW-0472">Membrane</keyword>
<dbReference type="GO" id="GO:0008270">
    <property type="term" value="F:zinc ion binding"/>
    <property type="evidence" value="ECO:0007669"/>
    <property type="project" value="InterPro"/>
</dbReference>
<organism evidence="9 10">
    <name type="scientific">Fimbriimonas ginsengisoli Gsoil 348</name>
    <dbReference type="NCBI Taxonomy" id="661478"/>
    <lineage>
        <taxon>Bacteria</taxon>
        <taxon>Bacillati</taxon>
        <taxon>Armatimonadota</taxon>
        <taxon>Fimbriimonadia</taxon>
        <taxon>Fimbriimonadales</taxon>
        <taxon>Fimbriimonadaceae</taxon>
        <taxon>Fimbriimonas</taxon>
    </lineage>
</organism>
<proteinExistence type="inferred from homology"/>
<dbReference type="Gene3D" id="3.40.50.720">
    <property type="entry name" value="NAD(P)-binding Rossmann-like Domain"/>
    <property type="match status" value="1"/>
</dbReference>
<dbReference type="Pfam" id="PF08240">
    <property type="entry name" value="ADH_N"/>
    <property type="match status" value="1"/>
</dbReference>
<dbReference type="KEGG" id="fgi:OP10G_2079"/>
<dbReference type="HOGENOM" id="CLU_026673_11_0_0"/>
<dbReference type="InterPro" id="IPR013149">
    <property type="entry name" value="ADH-like_C"/>
</dbReference>
<keyword evidence="1 6" id="KW-0479">Metal-binding</keyword>
<dbReference type="InterPro" id="IPR050129">
    <property type="entry name" value="Zn_alcohol_dh"/>
</dbReference>
<dbReference type="GO" id="GO:0015629">
    <property type="term" value="C:actin cytoskeleton"/>
    <property type="evidence" value="ECO:0007669"/>
    <property type="project" value="InterPro"/>
</dbReference>
<comment type="similarity">
    <text evidence="6">Belongs to the zinc-containing alcohol dehydrogenase family.</text>
</comment>
<keyword evidence="3" id="KW-0560">Oxidoreductase</keyword>
<dbReference type="SUPFAM" id="SSF51735">
    <property type="entry name" value="NAD(P)-binding Rossmann-fold domains"/>
    <property type="match status" value="1"/>
</dbReference>
<dbReference type="GO" id="GO:0016491">
    <property type="term" value="F:oxidoreductase activity"/>
    <property type="evidence" value="ECO:0007669"/>
    <property type="project" value="UniProtKB-KW"/>
</dbReference>
<dbReference type="SUPFAM" id="SSF50129">
    <property type="entry name" value="GroES-like"/>
    <property type="match status" value="1"/>
</dbReference>
<evidence type="ECO:0000256" key="6">
    <source>
        <dbReference type="RuleBase" id="RU361277"/>
    </source>
</evidence>
<dbReference type="InterPro" id="IPR036291">
    <property type="entry name" value="NAD(P)-bd_dom_sf"/>
</dbReference>
<dbReference type="PROSITE" id="PS00664">
    <property type="entry name" value="VINCULIN_2"/>
    <property type="match status" value="1"/>
</dbReference>
<evidence type="ECO:0000259" key="7">
    <source>
        <dbReference type="Pfam" id="PF00107"/>
    </source>
</evidence>
<comment type="cofactor">
    <cofactor evidence="6">
        <name>Zn(2+)</name>
        <dbReference type="ChEBI" id="CHEBI:29105"/>
    </cofactor>
</comment>
<dbReference type="GO" id="GO:0005198">
    <property type="term" value="F:structural molecule activity"/>
    <property type="evidence" value="ECO:0007669"/>
    <property type="project" value="InterPro"/>
</dbReference>
<evidence type="ECO:0000256" key="3">
    <source>
        <dbReference type="ARBA" id="ARBA00023002"/>
    </source>
</evidence>